<dbReference type="PANTHER" id="PTHR30349:SF64">
    <property type="entry name" value="PROPHAGE INTEGRASE INTD-RELATED"/>
    <property type="match status" value="1"/>
</dbReference>
<evidence type="ECO:0000313" key="7">
    <source>
        <dbReference type="Proteomes" id="UP000438182"/>
    </source>
</evidence>
<dbReference type="SUPFAM" id="SSF56349">
    <property type="entry name" value="DNA breaking-rejoining enzymes"/>
    <property type="match status" value="1"/>
</dbReference>
<dbReference type="InterPro" id="IPR013762">
    <property type="entry name" value="Integrase-like_cat_sf"/>
</dbReference>
<comment type="caution">
    <text evidence="6">The sequence shown here is derived from an EMBL/GenBank/DDBJ whole genome shotgun (WGS) entry which is preliminary data.</text>
</comment>
<dbReference type="Proteomes" id="UP000438182">
    <property type="component" value="Unassembled WGS sequence"/>
</dbReference>
<evidence type="ECO:0000256" key="4">
    <source>
        <dbReference type="SAM" id="MobiDB-lite"/>
    </source>
</evidence>
<dbReference type="EMBL" id="WSTA01000045">
    <property type="protein sequence ID" value="MWB99025.1"/>
    <property type="molecule type" value="Genomic_DNA"/>
</dbReference>
<dbReference type="GO" id="GO:0015074">
    <property type="term" value="P:DNA integration"/>
    <property type="evidence" value="ECO:0007669"/>
    <property type="project" value="InterPro"/>
</dbReference>
<proteinExistence type="inferred from homology"/>
<dbReference type="Pfam" id="PF22022">
    <property type="entry name" value="Phage_int_M"/>
    <property type="match status" value="1"/>
</dbReference>
<dbReference type="Pfam" id="PF00589">
    <property type="entry name" value="Phage_integrase"/>
    <property type="match status" value="1"/>
</dbReference>
<dbReference type="Gene3D" id="1.10.150.130">
    <property type="match status" value="1"/>
</dbReference>
<sequence>MAGRPRQPVGTFGSITTTEVERGKFRATTRFRDWDGQSRKVSATGKSRRAAESALKVELQNRMHVGGGQDEVLADSPFAELAAAWVEDLRLDVDRAASTKAQYERALRLWVMPAFENFTVREMTVARLDRFLKVQRTTSYSRAKQSKTILSMILGFAVRHGVLASNPIKEVAQMKRPKRVPKALTLEQIAAIRLAAYEHGIGRPGMKPSGLVRDVIEVMLGTATRIGEALAIRKCDVDMTIDPPTVRIAGTIVWHKGAGVSRQSHPKTHESNRVVAVPSFAAEVMRRRLAMIPDAERQDPEHLLFFTRNGTPVAPYNVRRTFREILEEAGLSGLQISPHAFRRTGATLIAHELGLQAAADQLGHTSTTTTKEHYAERDTRVNPLPAKVLQQLAPKGPSGADGSEWEEPE</sequence>
<evidence type="ECO:0000259" key="5">
    <source>
        <dbReference type="PROSITE" id="PS51898"/>
    </source>
</evidence>
<dbReference type="InterPro" id="IPR050090">
    <property type="entry name" value="Tyrosine_recombinase_XerCD"/>
</dbReference>
<feature type="compositionally biased region" description="Basic and acidic residues" evidence="4">
    <location>
        <begin position="370"/>
        <end position="380"/>
    </location>
</feature>
<dbReference type="PANTHER" id="PTHR30349">
    <property type="entry name" value="PHAGE INTEGRASE-RELATED"/>
    <property type="match status" value="1"/>
</dbReference>
<gene>
    <name evidence="6" type="ORF">GB864_10765</name>
</gene>
<name>A0A6I4P2P5_9MICO</name>
<keyword evidence="3" id="KW-0233">DNA recombination</keyword>
<evidence type="ECO:0000313" key="6">
    <source>
        <dbReference type="EMBL" id="MWB99025.1"/>
    </source>
</evidence>
<evidence type="ECO:0000256" key="2">
    <source>
        <dbReference type="ARBA" id="ARBA00023125"/>
    </source>
</evidence>
<dbReference type="CDD" id="cd01189">
    <property type="entry name" value="INT_ICEBs1_C_like"/>
    <property type="match status" value="1"/>
</dbReference>
<dbReference type="InterPro" id="IPR011010">
    <property type="entry name" value="DNA_brk_join_enz"/>
</dbReference>
<comment type="similarity">
    <text evidence="1">Belongs to the 'phage' integrase family.</text>
</comment>
<feature type="domain" description="Tyr recombinase" evidence="5">
    <location>
        <begin position="179"/>
        <end position="390"/>
    </location>
</feature>
<evidence type="ECO:0000256" key="3">
    <source>
        <dbReference type="ARBA" id="ARBA00023172"/>
    </source>
</evidence>
<protein>
    <submittedName>
        <fullName evidence="6">Tyrosine-type recombinase/integrase</fullName>
    </submittedName>
</protein>
<dbReference type="InterPro" id="IPR010998">
    <property type="entry name" value="Integrase_recombinase_N"/>
</dbReference>
<feature type="region of interest" description="Disordered" evidence="4">
    <location>
        <begin position="368"/>
        <end position="409"/>
    </location>
</feature>
<dbReference type="RefSeq" id="WP_160424890.1">
    <property type="nucleotide sequence ID" value="NZ_WSTA01000045.1"/>
</dbReference>
<keyword evidence="2" id="KW-0238">DNA-binding</keyword>
<dbReference type="AlphaFoldDB" id="A0A6I4P2P5"/>
<dbReference type="InterPro" id="IPR053876">
    <property type="entry name" value="Phage_int_M"/>
</dbReference>
<dbReference type="InterPro" id="IPR002104">
    <property type="entry name" value="Integrase_catalytic"/>
</dbReference>
<dbReference type="PROSITE" id="PS51898">
    <property type="entry name" value="TYR_RECOMBINASE"/>
    <property type="match status" value="1"/>
</dbReference>
<dbReference type="Gene3D" id="1.10.443.10">
    <property type="entry name" value="Intergrase catalytic core"/>
    <property type="match status" value="1"/>
</dbReference>
<reference evidence="6 7" key="1">
    <citation type="submission" date="2019-12" db="EMBL/GenBank/DDBJ databases">
        <authorList>
            <person name="Kim Y.S."/>
        </authorList>
    </citation>
    <scope>NUCLEOTIDE SEQUENCE [LARGE SCALE GENOMIC DNA]</scope>
    <source>
        <strain evidence="6 7">MMS17-SY077</strain>
    </source>
</reference>
<accession>A0A6I4P2P5</accession>
<dbReference type="GO" id="GO:0006310">
    <property type="term" value="P:DNA recombination"/>
    <property type="evidence" value="ECO:0007669"/>
    <property type="project" value="UniProtKB-KW"/>
</dbReference>
<organism evidence="6 7">
    <name type="scientific">Agromyces seonyuensis</name>
    <dbReference type="NCBI Taxonomy" id="2662446"/>
    <lineage>
        <taxon>Bacteria</taxon>
        <taxon>Bacillati</taxon>
        <taxon>Actinomycetota</taxon>
        <taxon>Actinomycetes</taxon>
        <taxon>Micrococcales</taxon>
        <taxon>Microbacteriaceae</taxon>
        <taxon>Agromyces</taxon>
    </lineage>
</organism>
<evidence type="ECO:0000256" key="1">
    <source>
        <dbReference type="ARBA" id="ARBA00008857"/>
    </source>
</evidence>
<keyword evidence="7" id="KW-1185">Reference proteome</keyword>
<dbReference type="GO" id="GO:0003677">
    <property type="term" value="F:DNA binding"/>
    <property type="evidence" value="ECO:0007669"/>
    <property type="project" value="UniProtKB-KW"/>
</dbReference>